<dbReference type="EMBL" id="AP027272">
    <property type="protein sequence ID" value="BDX05154.1"/>
    <property type="molecule type" value="Genomic_DNA"/>
</dbReference>
<sequence>MQFDHINISAPAALLKQERDFLCEVFAVKEGFRPDFSRSGYWLYHGENAFFHLMESELHNKPEQPAHLDHVALRMQGLGDFLQKLKSLEIDYKIMTQKALSITQVFFYTPSAIRLEVVFHESL</sequence>
<dbReference type="AlphaFoldDB" id="A0AA48HH01"/>
<dbReference type="SUPFAM" id="SSF54593">
    <property type="entry name" value="Glyoxalase/Bleomycin resistance protein/Dihydroxybiphenyl dioxygenase"/>
    <property type="match status" value="1"/>
</dbReference>
<keyword evidence="2" id="KW-1185">Reference proteome</keyword>
<evidence type="ECO:0000313" key="2">
    <source>
        <dbReference type="Proteomes" id="UP001333710"/>
    </source>
</evidence>
<reference evidence="1" key="1">
    <citation type="submission" date="2023-01" db="EMBL/GenBank/DDBJ databases">
        <title>Complete genome sequence of Planctobacterium marinum strain Dej080120_11.</title>
        <authorList>
            <person name="Ueki S."/>
            <person name="Maruyama F."/>
        </authorList>
    </citation>
    <scope>NUCLEOTIDE SEQUENCE</scope>
    <source>
        <strain evidence="1">Dej080120_11</strain>
    </source>
</reference>
<proteinExistence type="predicted"/>
<evidence type="ECO:0000313" key="1">
    <source>
        <dbReference type="EMBL" id="BDX05154.1"/>
    </source>
</evidence>
<accession>A0AA48HH01</accession>
<dbReference type="RefSeq" id="WP_338291118.1">
    <property type="nucleotide sequence ID" value="NZ_AP027272.1"/>
</dbReference>
<organism evidence="1 2">
    <name type="scientific">Planctobacterium marinum</name>
    <dbReference type="NCBI Taxonomy" id="1631968"/>
    <lineage>
        <taxon>Bacteria</taxon>
        <taxon>Pseudomonadati</taxon>
        <taxon>Pseudomonadota</taxon>
        <taxon>Gammaproteobacteria</taxon>
        <taxon>Alteromonadales</taxon>
        <taxon>Alteromonadaceae</taxon>
        <taxon>Planctobacterium</taxon>
    </lineage>
</organism>
<dbReference type="InterPro" id="IPR029068">
    <property type="entry name" value="Glyas_Bleomycin-R_OHBP_Dase"/>
</dbReference>
<protein>
    <submittedName>
        <fullName evidence="1">Diguanylate cyclase</fullName>
    </submittedName>
</protein>
<dbReference type="Gene3D" id="3.10.180.10">
    <property type="entry name" value="2,3-Dihydroxybiphenyl 1,2-Dioxygenase, domain 1"/>
    <property type="match status" value="1"/>
</dbReference>
<name>A0AA48HH01_9ALTE</name>
<dbReference type="Proteomes" id="UP001333710">
    <property type="component" value="Chromosome"/>
</dbReference>
<dbReference type="KEGG" id="pmaw:MACH26_06750"/>
<gene>
    <name evidence="1" type="ORF">MACH26_06750</name>
</gene>